<evidence type="ECO:0000313" key="2">
    <source>
        <dbReference type="Proteomes" id="UP001153050"/>
    </source>
</evidence>
<dbReference type="Gene3D" id="2.30.30.40">
    <property type="entry name" value="SH3 Domains"/>
    <property type="match status" value="1"/>
</dbReference>
<keyword evidence="2" id="KW-1185">Reference proteome</keyword>
<gene>
    <name evidence="1" type="ORF">MES5069_170070</name>
</gene>
<reference evidence="1 2" key="1">
    <citation type="submission" date="2022-03" db="EMBL/GenBank/DDBJ databases">
        <authorList>
            <person name="Brunel B."/>
        </authorList>
    </citation>
    <scope>NUCLEOTIDE SEQUENCE [LARGE SCALE GENOMIC DNA]</scope>
    <source>
        <strain evidence="1">STM5069sample</strain>
    </source>
</reference>
<proteinExistence type="predicted"/>
<sequence>MENEHADQRRFKSRSICLRRLQEMSRRRGKNEVSFSRCCGFRRRFDSLGLHRPISHATVFAAWQVTNVPFGDTLNVRKYPAGSSQKQAAYPNGAVLQMTGRCTGGINLLEIVKQPVSKQEQEVRYRWCEVWHDPAQNGNFVTGWVYGKYITPH</sequence>
<organism evidence="1 2">
    <name type="scientific">Mesorhizobium escarrei</name>
    <dbReference type="NCBI Taxonomy" id="666018"/>
    <lineage>
        <taxon>Bacteria</taxon>
        <taxon>Pseudomonadati</taxon>
        <taxon>Pseudomonadota</taxon>
        <taxon>Alphaproteobacteria</taxon>
        <taxon>Hyphomicrobiales</taxon>
        <taxon>Phyllobacteriaceae</taxon>
        <taxon>Mesorhizobium</taxon>
    </lineage>
</organism>
<dbReference type="EMBL" id="CAKXZT010000079">
    <property type="protein sequence ID" value="CAH2397330.1"/>
    <property type="molecule type" value="Genomic_DNA"/>
</dbReference>
<name>A0ABN8JGX7_9HYPH</name>
<dbReference type="Proteomes" id="UP001153050">
    <property type="component" value="Unassembled WGS sequence"/>
</dbReference>
<evidence type="ECO:0000313" key="1">
    <source>
        <dbReference type="EMBL" id="CAH2397330.1"/>
    </source>
</evidence>
<protein>
    <submittedName>
        <fullName evidence="1">IncF plasmid conjugative transfer protein TraG</fullName>
    </submittedName>
</protein>
<accession>A0ABN8JGX7</accession>
<comment type="caution">
    <text evidence="1">The sequence shown here is derived from an EMBL/GenBank/DDBJ whole genome shotgun (WGS) entry which is preliminary data.</text>
</comment>